<evidence type="ECO:0000256" key="1">
    <source>
        <dbReference type="SAM" id="Phobius"/>
    </source>
</evidence>
<dbReference type="EMBL" id="LSLI01000107">
    <property type="protein sequence ID" value="KXS31016.1"/>
    <property type="molecule type" value="Genomic_DNA"/>
</dbReference>
<dbReference type="PATRIC" id="fig|1796491.3.peg.3126"/>
<protein>
    <submittedName>
        <fullName evidence="2">Uncharacterized protein</fullName>
    </submittedName>
</protein>
<sequence>MAIARFVLYGLSFASSLLIVAFVPKSLSGEFLSTYAASSLIGGIGIVLAFSSPLATSTVRYWATLALVCICLVGLIWPQPGVWILYAGALLMSDYMASQSGSNRLPIIYRVIMIISALPFIFFSTVFTSLILVRTALCFVVIAAVLVKTKNLKVLKIHKSFWYVSVSHLAYFGTLLSITVMLPNDLVRAWYIGTQVGFGLLLKRFDFLIRDDAVSHSYIDYGIPIFATAIPCFIMVFWYSAPALLAYITGVFAISRLKFFLQ</sequence>
<evidence type="ECO:0000313" key="3">
    <source>
        <dbReference type="Proteomes" id="UP000070578"/>
    </source>
</evidence>
<keyword evidence="1" id="KW-0812">Transmembrane</keyword>
<keyword evidence="1" id="KW-0472">Membrane</keyword>
<reference evidence="2 3" key="1">
    <citation type="submission" date="2016-02" db="EMBL/GenBank/DDBJ databases">
        <authorList>
            <person name="Wen L."/>
            <person name="He K."/>
            <person name="Yang H."/>
        </authorList>
    </citation>
    <scope>NUCLEOTIDE SEQUENCE [LARGE SCALE GENOMIC DNA]</scope>
    <source>
        <strain evidence="2">ShG14-8</strain>
    </source>
</reference>
<accession>A0A139BPT7</accession>
<reference evidence="2 3" key="2">
    <citation type="submission" date="2016-03" db="EMBL/GenBank/DDBJ databases">
        <title>New uncultured bacterium of the family Gallionellaceae from acid mine drainage: description and reconstruction of genome based on metagenomic analysis of microbial community.</title>
        <authorList>
            <person name="Kadnikov V."/>
            <person name="Ivasenko D."/>
            <person name="Beletsky A."/>
            <person name="Mardanov A."/>
            <person name="Danilova E."/>
            <person name="Pimenov N."/>
            <person name="Karnachuk O."/>
            <person name="Ravin N."/>
        </authorList>
    </citation>
    <scope>NUCLEOTIDE SEQUENCE [LARGE SCALE GENOMIC DNA]</scope>
    <source>
        <strain evidence="2">ShG14-8</strain>
    </source>
</reference>
<proteinExistence type="predicted"/>
<dbReference type="AlphaFoldDB" id="A0A139BPT7"/>
<comment type="caution">
    <text evidence="2">The sequence shown here is derived from an EMBL/GenBank/DDBJ whole genome shotgun (WGS) entry which is preliminary data.</text>
</comment>
<organism evidence="2 3">
    <name type="scientific">Candidatus Gallionella acididurans</name>
    <dbReference type="NCBI Taxonomy" id="1796491"/>
    <lineage>
        <taxon>Bacteria</taxon>
        <taxon>Pseudomonadati</taxon>
        <taxon>Pseudomonadota</taxon>
        <taxon>Betaproteobacteria</taxon>
        <taxon>Nitrosomonadales</taxon>
        <taxon>Gallionellaceae</taxon>
        <taxon>Gallionella</taxon>
    </lineage>
</organism>
<feature type="transmembrane region" description="Helical" evidence="1">
    <location>
        <begin position="161"/>
        <end position="182"/>
    </location>
</feature>
<dbReference type="Proteomes" id="UP000070578">
    <property type="component" value="Unassembled WGS sequence"/>
</dbReference>
<feature type="transmembrane region" description="Helical" evidence="1">
    <location>
        <begin position="131"/>
        <end position="149"/>
    </location>
</feature>
<feature type="transmembrane region" description="Helical" evidence="1">
    <location>
        <begin position="35"/>
        <end position="55"/>
    </location>
</feature>
<feature type="transmembrane region" description="Helical" evidence="1">
    <location>
        <begin position="218"/>
        <end position="238"/>
    </location>
</feature>
<keyword evidence="1" id="KW-1133">Transmembrane helix</keyword>
<evidence type="ECO:0000313" key="2">
    <source>
        <dbReference type="EMBL" id="KXS31016.1"/>
    </source>
</evidence>
<feature type="transmembrane region" description="Helical" evidence="1">
    <location>
        <begin position="6"/>
        <end position="23"/>
    </location>
</feature>
<name>A0A139BPT7_9PROT</name>
<feature type="transmembrane region" description="Helical" evidence="1">
    <location>
        <begin position="61"/>
        <end position="86"/>
    </location>
</feature>
<gene>
    <name evidence="2" type="ORF">AWT59_2856</name>
</gene>